<keyword evidence="1" id="KW-0472">Membrane</keyword>
<comment type="caution">
    <text evidence="2">The sequence shown here is derived from an EMBL/GenBank/DDBJ whole genome shotgun (WGS) entry which is preliminary data.</text>
</comment>
<feature type="transmembrane region" description="Helical" evidence="1">
    <location>
        <begin position="125"/>
        <end position="148"/>
    </location>
</feature>
<feature type="transmembrane region" description="Helical" evidence="1">
    <location>
        <begin position="209"/>
        <end position="226"/>
    </location>
</feature>
<dbReference type="PANTHER" id="PTHR37314">
    <property type="entry name" value="SLR0142 PROTEIN"/>
    <property type="match status" value="1"/>
</dbReference>
<proteinExistence type="predicted"/>
<dbReference type="Proteomes" id="UP001476807">
    <property type="component" value="Unassembled WGS sequence"/>
</dbReference>
<protein>
    <submittedName>
        <fullName evidence="2">YoaK family protein</fullName>
    </submittedName>
</protein>
<feature type="transmembrane region" description="Helical" evidence="1">
    <location>
        <begin position="91"/>
        <end position="113"/>
    </location>
</feature>
<keyword evidence="1" id="KW-0812">Transmembrane</keyword>
<organism evidence="2 3">
    <name type="scientific">Pontibacter populi</name>
    <dbReference type="NCBI Taxonomy" id="890055"/>
    <lineage>
        <taxon>Bacteria</taxon>
        <taxon>Pseudomonadati</taxon>
        <taxon>Bacteroidota</taxon>
        <taxon>Cytophagia</taxon>
        <taxon>Cytophagales</taxon>
        <taxon>Hymenobacteraceae</taxon>
        <taxon>Pontibacter</taxon>
    </lineage>
</organism>
<accession>A0ABV1RQC2</accession>
<dbReference type="RefSeq" id="WP_350410890.1">
    <property type="nucleotide sequence ID" value="NZ_JBEOKT010000002.1"/>
</dbReference>
<evidence type="ECO:0000313" key="2">
    <source>
        <dbReference type="EMBL" id="MER2996579.1"/>
    </source>
</evidence>
<feature type="transmembrane region" description="Helical" evidence="1">
    <location>
        <begin position="182"/>
        <end position="203"/>
    </location>
</feature>
<name>A0ABV1RQC2_9BACT</name>
<dbReference type="InterPro" id="IPR010699">
    <property type="entry name" value="DUF1275"/>
</dbReference>
<dbReference type="PANTHER" id="PTHR37314:SF4">
    <property type="entry name" value="UPF0700 TRANSMEMBRANE PROTEIN YOAK"/>
    <property type="match status" value="1"/>
</dbReference>
<feature type="transmembrane region" description="Helical" evidence="1">
    <location>
        <begin position="61"/>
        <end position="84"/>
    </location>
</feature>
<dbReference type="Pfam" id="PF06912">
    <property type="entry name" value="DUF1275"/>
    <property type="match status" value="1"/>
</dbReference>
<keyword evidence="3" id="KW-1185">Reference proteome</keyword>
<evidence type="ECO:0000256" key="1">
    <source>
        <dbReference type="SAM" id="Phobius"/>
    </source>
</evidence>
<keyword evidence="1" id="KW-1133">Transmembrane helix</keyword>
<reference evidence="2 3" key="1">
    <citation type="submission" date="2024-06" db="EMBL/GenBank/DDBJ databases">
        <title>Pontibacter populi HYL7-15.</title>
        <authorList>
            <person name="Kim M.K."/>
        </authorList>
    </citation>
    <scope>NUCLEOTIDE SEQUENCE [LARGE SCALE GENOMIC DNA]</scope>
    <source>
        <strain evidence="2 3">HYL7-15</strain>
    </source>
</reference>
<evidence type="ECO:0000313" key="3">
    <source>
        <dbReference type="Proteomes" id="UP001476807"/>
    </source>
</evidence>
<sequence length="245" mass="26976">MLRHLGNRRNFRHNMRLAAILCLTAGFVNIAGLLAFAVLTTNVTGHVAYFADSLAQGDLRAVRIIGLWMFLFLLGAFTSSFIVGRVGRNQVFAYTIPILIEIVILLLNGVYGYKYDGSTSMREVFAGSLLFAMGLQNAMVSMISGSVVRTTHLTGIFTDLGIDLAAATLPANLQKPGLQQRIVLRLVIILFFLAGAVAGGYSYAALHHYTFLIPAALLIVAMFYDISRVHLKKLIRYIRHRAMPV</sequence>
<gene>
    <name evidence="2" type="ORF">ABS362_03430</name>
</gene>
<dbReference type="EMBL" id="JBEOKT010000002">
    <property type="protein sequence ID" value="MER2996579.1"/>
    <property type="molecule type" value="Genomic_DNA"/>
</dbReference>